<dbReference type="InterPro" id="IPR000086">
    <property type="entry name" value="NUDIX_hydrolase_dom"/>
</dbReference>
<organism evidence="8 9">
    <name type="scientific">Pseudomonas borbori</name>
    <dbReference type="NCBI Taxonomy" id="289003"/>
    <lineage>
        <taxon>Bacteria</taxon>
        <taxon>Pseudomonadati</taxon>
        <taxon>Pseudomonadota</taxon>
        <taxon>Gammaproteobacteria</taxon>
        <taxon>Pseudomonadales</taxon>
        <taxon>Pseudomonadaceae</taxon>
        <taxon>Pseudomonas</taxon>
    </lineage>
</organism>
<evidence type="ECO:0000256" key="2">
    <source>
        <dbReference type="ARBA" id="ARBA00007608"/>
    </source>
</evidence>
<dbReference type="PANTHER" id="PTHR43222">
    <property type="entry name" value="NUDIX HYDROLASE 23"/>
    <property type="match status" value="1"/>
</dbReference>
<reference evidence="9" key="1">
    <citation type="submission" date="2016-10" db="EMBL/GenBank/DDBJ databases">
        <authorList>
            <person name="Varghese N."/>
            <person name="Submissions S."/>
        </authorList>
    </citation>
    <scope>NUCLEOTIDE SEQUENCE [LARGE SCALE GENOMIC DNA]</scope>
    <source>
        <strain evidence="9">DSM 17834</strain>
    </source>
</reference>
<evidence type="ECO:0000256" key="3">
    <source>
        <dbReference type="ARBA" id="ARBA00011245"/>
    </source>
</evidence>
<comment type="subunit">
    <text evidence="3 6">Monomer.</text>
</comment>
<keyword evidence="9" id="KW-1185">Reference proteome</keyword>
<sequence length="181" mass="20455">MTRDPGRVPGFLLVQARQAADQRLLMIDPFLQGTHMDWHPHITVATVVESQGRFLLVEELKGGRLVLNQPAGHLEANETLREAALRETLEETGWDVELTGLVGIYLYTAPSNGVTYQRVCFVAKALHHHPQRSLDSDIVGTAWLTRDELSSQPERWRSELVLRCIDDYLAGPLHDLEVIRD</sequence>
<dbReference type="PANTHER" id="PTHR43222:SF11">
    <property type="entry name" value="PHOSPHATASE NUDJ"/>
    <property type="match status" value="1"/>
</dbReference>
<keyword evidence="6" id="KW-0460">Magnesium</keyword>
<comment type="similarity">
    <text evidence="2 6">Belongs to the Nudix hydrolase family. NudJ subfamily.</text>
</comment>
<proteinExistence type="inferred from homology"/>
<dbReference type="GO" id="GO:0004787">
    <property type="term" value="F:thiamine diphosphate phosphatase activity"/>
    <property type="evidence" value="ECO:0007669"/>
    <property type="project" value="InterPro"/>
</dbReference>
<evidence type="ECO:0000259" key="7">
    <source>
        <dbReference type="PROSITE" id="PS51462"/>
    </source>
</evidence>
<dbReference type="GO" id="GO:0017110">
    <property type="term" value="F:nucleoside diphosphate phosphatase activity"/>
    <property type="evidence" value="ECO:0007669"/>
    <property type="project" value="InterPro"/>
</dbReference>
<dbReference type="GO" id="GO:0017111">
    <property type="term" value="F:ribonucleoside triphosphate phosphatase activity"/>
    <property type="evidence" value="ECO:0007669"/>
    <property type="project" value="InterPro"/>
</dbReference>
<comment type="cofactor">
    <cofactor evidence="1 6">
        <name>Mg(2+)</name>
        <dbReference type="ChEBI" id="CHEBI:18420"/>
    </cofactor>
</comment>
<evidence type="ECO:0000313" key="8">
    <source>
        <dbReference type="EMBL" id="SFQ10541.1"/>
    </source>
</evidence>
<evidence type="ECO:0000256" key="4">
    <source>
        <dbReference type="ARBA" id="ARBA00015552"/>
    </source>
</evidence>
<dbReference type="PROSITE" id="PS00893">
    <property type="entry name" value="NUDIX_BOX"/>
    <property type="match status" value="1"/>
</dbReference>
<dbReference type="PROSITE" id="PS51462">
    <property type="entry name" value="NUDIX"/>
    <property type="match status" value="1"/>
</dbReference>
<evidence type="ECO:0000256" key="6">
    <source>
        <dbReference type="RuleBase" id="RU364043"/>
    </source>
</evidence>
<dbReference type="STRING" id="289003.SAMN05216190_13312"/>
<dbReference type="EC" id="3.6.1.-" evidence="6"/>
<dbReference type="Proteomes" id="UP000198784">
    <property type="component" value="Unassembled WGS sequence"/>
</dbReference>
<protein>
    <recommendedName>
        <fullName evidence="4 6">Phosphatase NudJ</fullName>
        <ecNumber evidence="6">3.6.1.-</ecNumber>
    </recommendedName>
</protein>
<feature type="domain" description="Nudix hydrolase" evidence="7">
    <location>
        <begin position="37"/>
        <end position="166"/>
    </location>
</feature>
<dbReference type="AlphaFoldDB" id="A0A1I5VSV5"/>
<dbReference type="SUPFAM" id="SSF55811">
    <property type="entry name" value="Nudix"/>
    <property type="match status" value="1"/>
</dbReference>
<evidence type="ECO:0000256" key="5">
    <source>
        <dbReference type="ARBA" id="ARBA00022801"/>
    </source>
</evidence>
<name>A0A1I5VSV5_9PSED</name>
<dbReference type="EMBL" id="FOWX01000033">
    <property type="protein sequence ID" value="SFQ10541.1"/>
    <property type="molecule type" value="Genomic_DNA"/>
</dbReference>
<dbReference type="CDD" id="cd03675">
    <property type="entry name" value="NUDIX_Hydrolase"/>
    <property type="match status" value="1"/>
</dbReference>
<dbReference type="Gene3D" id="3.90.79.10">
    <property type="entry name" value="Nucleoside Triphosphate Pyrophosphohydrolase"/>
    <property type="match status" value="1"/>
</dbReference>
<gene>
    <name evidence="6" type="primary">nudJ</name>
    <name evidence="8" type="ORF">SAMN05216190_13312</name>
</gene>
<dbReference type="InterPro" id="IPR020084">
    <property type="entry name" value="NUDIX_hydrolase_CS"/>
</dbReference>
<accession>A0A1I5VSV5</accession>
<keyword evidence="5 6" id="KW-0378">Hydrolase</keyword>
<dbReference type="InterPro" id="IPR015797">
    <property type="entry name" value="NUDIX_hydrolase-like_dom_sf"/>
</dbReference>
<dbReference type="Pfam" id="PF00293">
    <property type="entry name" value="NUDIX"/>
    <property type="match status" value="1"/>
</dbReference>
<dbReference type="InterPro" id="IPR033713">
    <property type="entry name" value="NudJ"/>
</dbReference>
<evidence type="ECO:0000313" key="9">
    <source>
        <dbReference type="Proteomes" id="UP000198784"/>
    </source>
</evidence>
<evidence type="ECO:0000256" key="1">
    <source>
        <dbReference type="ARBA" id="ARBA00001946"/>
    </source>
</evidence>